<reference evidence="1 2" key="1">
    <citation type="submission" date="2023-02" db="EMBL/GenBank/DDBJ databases">
        <title>Genome sequence of Lacticaseibacillus sp. KACC 23028.</title>
        <authorList>
            <person name="Kim S."/>
            <person name="Heo J."/>
            <person name="Kwon S.-W."/>
        </authorList>
    </citation>
    <scope>NUCLEOTIDE SEQUENCE [LARGE SCALE GENOMIC DNA]</scope>
    <source>
        <strain evidence="1 2">KACC 23028</strain>
    </source>
</reference>
<proteinExistence type="predicted"/>
<dbReference type="EMBL" id="CP117884">
    <property type="protein sequence ID" value="WDF82344.1"/>
    <property type="molecule type" value="Genomic_DNA"/>
</dbReference>
<protein>
    <submittedName>
        <fullName evidence="1">Uncharacterized protein</fullName>
    </submittedName>
</protein>
<gene>
    <name evidence="1" type="ORF">PQ472_10695</name>
</gene>
<dbReference type="Proteomes" id="UP001220377">
    <property type="component" value="Chromosome"/>
</dbReference>
<accession>A0ABY7WTH4</accession>
<evidence type="ECO:0000313" key="1">
    <source>
        <dbReference type="EMBL" id="WDF82344.1"/>
    </source>
</evidence>
<organism evidence="1 2">
    <name type="scientific">Lacticaseibacillus pabuli</name>
    <dbReference type="NCBI Taxonomy" id="3025672"/>
    <lineage>
        <taxon>Bacteria</taxon>
        <taxon>Bacillati</taxon>
        <taxon>Bacillota</taxon>
        <taxon>Bacilli</taxon>
        <taxon>Lactobacillales</taxon>
        <taxon>Lactobacillaceae</taxon>
        <taxon>Lacticaseibacillus</taxon>
    </lineage>
</organism>
<evidence type="ECO:0000313" key="2">
    <source>
        <dbReference type="Proteomes" id="UP001220377"/>
    </source>
</evidence>
<keyword evidence="2" id="KW-1185">Reference proteome</keyword>
<name>A0ABY7WTH4_9LACO</name>
<dbReference type="RefSeq" id="WP_274259736.1">
    <property type="nucleotide sequence ID" value="NZ_CP117884.1"/>
</dbReference>
<sequence>MGAELIALICEGGAEKAILTLLLDNDKLKYTWNDLLKSQLFDERSASKFADKHLGMDMSKKVHIIRVLDSRKEKFKLARQYQQKVSRIDNLYTRPEIEVLYLINEDKYDDFERQKNIEKKPSLYISKTLHIRDAKKPYIVTAYWSDRVDELVAAIKEYATRSSDDIDQTLAALLK</sequence>